<accession>A0ABP7CP61</accession>
<feature type="active site" evidence="2">
    <location>
        <position position="348"/>
    </location>
</feature>
<feature type="active site" evidence="2">
    <location>
        <position position="318"/>
    </location>
</feature>
<dbReference type="Gene3D" id="3.40.50.1820">
    <property type="entry name" value="alpha/beta hydrolase"/>
    <property type="match status" value="1"/>
</dbReference>
<dbReference type="PIRSF" id="PIRSF000443">
    <property type="entry name" value="Homoser_Ac_trans"/>
    <property type="match status" value="1"/>
</dbReference>
<dbReference type="PANTHER" id="PTHR32268:SF11">
    <property type="entry name" value="HOMOSERINE O-ACETYLTRANSFERASE"/>
    <property type="match status" value="1"/>
</dbReference>
<evidence type="ECO:0000313" key="5">
    <source>
        <dbReference type="Proteomes" id="UP001500051"/>
    </source>
</evidence>
<dbReference type="NCBIfam" id="TIGR01392">
    <property type="entry name" value="homoserO_Ac_trn"/>
    <property type="match status" value="1"/>
</dbReference>
<comment type="subcellular location">
    <subcellularLocation>
        <location evidence="2">Cytoplasm</location>
    </subcellularLocation>
</comment>
<feature type="binding site" evidence="2">
    <location>
        <position position="225"/>
    </location>
    <ligand>
        <name>substrate</name>
    </ligand>
</feature>
<dbReference type="Proteomes" id="UP001500051">
    <property type="component" value="Unassembled WGS sequence"/>
</dbReference>
<sequence length="377" mass="39208">MGNRRFAGLGAVPLEWSTTTWSEGALPGVRLAYETWGELSPDRDNAVLVLHALTGDSHVVGAAGPGHPTPGWWGHLIGPGQALDTDRWFVVAPNILGGCQGSTGPASAAPDGEPWGSRFPRLTTRDQVTAEIALADVLGIDSWALVLGGSAGGMRAVEWAVTAPERVERLMLLATTPAASADQIAWCHAQVRAITADPAWAGGDFARGAGDGRRSGPVAGLAVARQIAHITYRSADELAVRFGRSDQAGEAVSAGGRYAVESYLDHHGDKLVGRFDAGSYVILTDAMNSHDVGRDRGGIEAALARVTARTVVAGIGSDRLYPVAQSERLAAGITGADPLVIIHSDHGHDGFLIEVDAVAGLVAGLLDEAPVRTGRLP</sequence>
<dbReference type="Pfam" id="PF00561">
    <property type="entry name" value="Abhydrolase_1"/>
    <property type="match status" value="1"/>
</dbReference>
<comment type="caution">
    <text evidence="2">Lacks conserved residue(s) required for the propagation of feature annotation.</text>
</comment>
<comment type="pathway">
    <text evidence="2">Amino-acid biosynthesis; L-methionine biosynthesis via de novo pathway; O-acetyl-L-homoserine from L-homoserine: step 1/1.</text>
</comment>
<gene>
    <name evidence="2" type="primary">metXA</name>
    <name evidence="4" type="ORF">GCM10022204_04540</name>
</gene>
<organism evidence="4 5">
    <name type="scientific">Microlunatus aurantiacus</name>
    <dbReference type="NCBI Taxonomy" id="446786"/>
    <lineage>
        <taxon>Bacteria</taxon>
        <taxon>Bacillati</taxon>
        <taxon>Actinomycetota</taxon>
        <taxon>Actinomycetes</taxon>
        <taxon>Propionibacteriales</taxon>
        <taxon>Propionibacteriaceae</taxon>
        <taxon>Microlunatus</taxon>
    </lineage>
</organism>
<comment type="caution">
    <text evidence="4">The sequence shown here is derived from an EMBL/GenBank/DDBJ whole genome shotgun (WGS) entry which is preliminary data.</text>
</comment>
<dbReference type="HAMAP" id="MF_00296">
    <property type="entry name" value="MetX_acyltransf"/>
    <property type="match status" value="1"/>
</dbReference>
<feature type="binding site" evidence="2">
    <location>
        <position position="349"/>
    </location>
    <ligand>
        <name>substrate</name>
    </ligand>
</feature>
<keyword evidence="1 2" id="KW-0808">Transferase</keyword>
<keyword evidence="2" id="KW-0028">Amino-acid biosynthesis</keyword>
<name>A0ABP7CP61_9ACTN</name>
<dbReference type="EC" id="2.3.1.31" evidence="2"/>
<dbReference type="InterPro" id="IPR000073">
    <property type="entry name" value="AB_hydrolase_1"/>
</dbReference>
<keyword evidence="2" id="KW-0012">Acyltransferase</keyword>
<comment type="similarity">
    <text evidence="2">Belongs to the AB hydrolase superfamily. MetX family.</text>
</comment>
<dbReference type="InterPro" id="IPR029058">
    <property type="entry name" value="AB_hydrolase_fold"/>
</dbReference>
<dbReference type="PANTHER" id="PTHR32268">
    <property type="entry name" value="HOMOSERINE O-ACETYLTRANSFERASE"/>
    <property type="match status" value="1"/>
</dbReference>
<evidence type="ECO:0000256" key="2">
    <source>
        <dbReference type="HAMAP-Rule" id="MF_00296"/>
    </source>
</evidence>
<dbReference type="InterPro" id="IPR008220">
    <property type="entry name" value="HAT_MetX-like"/>
</dbReference>
<evidence type="ECO:0000256" key="1">
    <source>
        <dbReference type="ARBA" id="ARBA00022679"/>
    </source>
</evidence>
<reference evidence="5" key="1">
    <citation type="journal article" date="2019" name="Int. J. Syst. Evol. Microbiol.">
        <title>The Global Catalogue of Microorganisms (GCM) 10K type strain sequencing project: providing services to taxonomists for standard genome sequencing and annotation.</title>
        <authorList>
            <consortium name="The Broad Institute Genomics Platform"/>
            <consortium name="The Broad Institute Genome Sequencing Center for Infectious Disease"/>
            <person name="Wu L."/>
            <person name="Ma J."/>
        </authorList>
    </citation>
    <scope>NUCLEOTIDE SEQUENCE [LARGE SCALE GENOMIC DNA]</scope>
    <source>
        <strain evidence="5">JCM 16548</strain>
    </source>
</reference>
<dbReference type="SUPFAM" id="SSF53474">
    <property type="entry name" value="alpha/beta-Hydrolases"/>
    <property type="match status" value="1"/>
</dbReference>
<keyword evidence="2" id="KW-0963">Cytoplasm</keyword>
<comment type="function">
    <text evidence="2">Transfers an acetyl group from acetyl-CoA to L-homoserine, forming acetyl-L-homoserine.</text>
</comment>
<feature type="domain" description="AB hydrolase-1" evidence="3">
    <location>
        <begin position="45"/>
        <end position="346"/>
    </location>
</feature>
<feature type="active site" description="Nucleophile" evidence="2">
    <location>
        <position position="150"/>
    </location>
</feature>
<keyword evidence="2" id="KW-0486">Methionine biosynthesis</keyword>
<evidence type="ECO:0000259" key="3">
    <source>
        <dbReference type="Pfam" id="PF00561"/>
    </source>
</evidence>
<dbReference type="NCBIfam" id="NF001209">
    <property type="entry name" value="PRK00175.1"/>
    <property type="match status" value="1"/>
</dbReference>
<keyword evidence="5" id="KW-1185">Reference proteome</keyword>
<comment type="subunit">
    <text evidence="2">Homodimer.</text>
</comment>
<protein>
    <recommendedName>
        <fullName evidence="2">Homoserine O-acetyltransferase</fullName>
        <shortName evidence="2">HAT</shortName>
        <ecNumber evidence="2">2.3.1.31</ecNumber>
    </recommendedName>
    <alternativeName>
        <fullName evidence="2">Homoserine transacetylase</fullName>
        <shortName evidence="2">HTA</shortName>
    </alternativeName>
</protein>
<proteinExistence type="inferred from homology"/>
<comment type="catalytic activity">
    <reaction evidence="2">
        <text>L-homoserine + acetyl-CoA = O-acetyl-L-homoserine + CoA</text>
        <dbReference type="Rhea" id="RHEA:13701"/>
        <dbReference type="ChEBI" id="CHEBI:57287"/>
        <dbReference type="ChEBI" id="CHEBI:57288"/>
        <dbReference type="ChEBI" id="CHEBI:57476"/>
        <dbReference type="ChEBI" id="CHEBI:57716"/>
        <dbReference type="EC" id="2.3.1.31"/>
    </reaction>
</comment>
<dbReference type="RefSeq" id="WP_344810638.1">
    <property type="nucleotide sequence ID" value="NZ_BAAAYX010000002.1"/>
</dbReference>
<evidence type="ECO:0000313" key="4">
    <source>
        <dbReference type="EMBL" id="GAA3692271.1"/>
    </source>
</evidence>
<dbReference type="EMBL" id="BAAAYX010000002">
    <property type="protein sequence ID" value="GAA3692271.1"/>
    <property type="molecule type" value="Genomic_DNA"/>
</dbReference>